<feature type="transmembrane region" description="Helical" evidence="7">
    <location>
        <begin position="12"/>
        <end position="36"/>
    </location>
</feature>
<comment type="caution">
    <text evidence="9">The sequence shown here is derived from an EMBL/GenBank/DDBJ whole genome shotgun (WGS) entry which is preliminary data.</text>
</comment>
<dbReference type="SUPFAM" id="SSF81321">
    <property type="entry name" value="Family A G protein-coupled receptor-like"/>
    <property type="match status" value="1"/>
</dbReference>
<evidence type="ECO:0000256" key="5">
    <source>
        <dbReference type="ARBA" id="ARBA00023136"/>
    </source>
</evidence>
<feature type="region of interest" description="Disordered" evidence="6">
    <location>
        <begin position="47"/>
        <end position="77"/>
    </location>
</feature>
<dbReference type="GO" id="GO:0004930">
    <property type="term" value="F:G protein-coupled receptor activity"/>
    <property type="evidence" value="ECO:0007669"/>
    <property type="project" value="InterPro"/>
</dbReference>
<dbReference type="Proteomes" id="UP001356427">
    <property type="component" value="Unassembled WGS sequence"/>
</dbReference>
<evidence type="ECO:0000313" key="9">
    <source>
        <dbReference type="EMBL" id="KAK6314820.1"/>
    </source>
</evidence>
<dbReference type="EMBL" id="JAGTTL010000012">
    <property type="protein sequence ID" value="KAK6314820.1"/>
    <property type="molecule type" value="Genomic_DNA"/>
</dbReference>
<reference evidence="9 10" key="1">
    <citation type="submission" date="2021-04" db="EMBL/GenBank/DDBJ databases">
        <authorList>
            <person name="De Guttry C."/>
            <person name="Zahm M."/>
            <person name="Klopp C."/>
            <person name="Cabau C."/>
            <person name="Louis A."/>
            <person name="Berthelot C."/>
            <person name="Parey E."/>
            <person name="Roest Crollius H."/>
            <person name="Montfort J."/>
            <person name="Robinson-Rechavi M."/>
            <person name="Bucao C."/>
            <person name="Bouchez O."/>
            <person name="Gislard M."/>
            <person name="Lluch J."/>
            <person name="Milhes M."/>
            <person name="Lampietro C."/>
            <person name="Lopez Roques C."/>
            <person name="Donnadieu C."/>
            <person name="Braasch I."/>
            <person name="Desvignes T."/>
            <person name="Postlethwait J."/>
            <person name="Bobe J."/>
            <person name="Wedekind C."/>
            <person name="Guiguen Y."/>
        </authorList>
    </citation>
    <scope>NUCLEOTIDE SEQUENCE [LARGE SCALE GENOMIC DNA]</scope>
    <source>
        <strain evidence="9">Cs_M1</strain>
        <tissue evidence="9">Blood</tissue>
    </source>
</reference>
<dbReference type="Gene3D" id="3.40.50.300">
    <property type="entry name" value="P-loop containing nucleotide triphosphate hydrolases"/>
    <property type="match status" value="1"/>
</dbReference>
<organism evidence="9 10">
    <name type="scientific">Coregonus suidteri</name>
    <dbReference type="NCBI Taxonomy" id="861788"/>
    <lineage>
        <taxon>Eukaryota</taxon>
        <taxon>Metazoa</taxon>
        <taxon>Chordata</taxon>
        <taxon>Craniata</taxon>
        <taxon>Vertebrata</taxon>
        <taxon>Euteleostomi</taxon>
        <taxon>Actinopterygii</taxon>
        <taxon>Neopterygii</taxon>
        <taxon>Teleostei</taxon>
        <taxon>Protacanthopterygii</taxon>
        <taxon>Salmoniformes</taxon>
        <taxon>Salmonidae</taxon>
        <taxon>Coregoninae</taxon>
        <taxon>Coregonus</taxon>
    </lineage>
</organism>
<evidence type="ECO:0000256" key="6">
    <source>
        <dbReference type="SAM" id="MobiDB-lite"/>
    </source>
</evidence>
<dbReference type="GO" id="GO:0016020">
    <property type="term" value="C:membrane"/>
    <property type="evidence" value="ECO:0007669"/>
    <property type="project" value="UniProtKB-SubCell"/>
</dbReference>
<dbReference type="Pfam" id="PF24883">
    <property type="entry name" value="NPHP3_N"/>
    <property type="match status" value="1"/>
</dbReference>
<proteinExistence type="predicted"/>
<dbReference type="SUPFAM" id="SSF52540">
    <property type="entry name" value="P-loop containing nucleoside triphosphate hydrolases"/>
    <property type="match status" value="1"/>
</dbReference>
<accession>A0AAN8LMI7</accession>
<evidence type="ECO:0000259" key="8">
    <source>
        <dbReference type="PROSITE" id="PS50262"/>
    </source>
</evidence>
<evidence type="ECO:0000256" key="4">
    <source>
        <dbReference type="ARBA" id="ARBA00022989"/>
    </source>
</evidence>
<dbReference type="Pfam" id="PF00001">
    <property type="entry name" value="7tm_1"/>
    <property type="match status" value="1"/>
</dbReference>
<dbReference type="PANTHER" id="PTHR19860:SF18">
    <property type="entry name" value="DUF4062 DOMAIN-CONTAINING PROTEIN"/>
    <property type="match status" value="1"/>
</dbReference>
<name>A0AAN8LMI7_9TELE</name>
<evidence type="ECO:0000256" key="1">
    <source>
        <dbReference type="ARBA" id="ARBA00004370"/>
    </source>
</evidence>
<dbReference type="Gene3D" id="1.20.1070.10">
    <property type="entry name" value="Rhodopsin 7-helix transmembrane proteins"/>
    <property type="match status" value="1"/>
</dbReference>
<gene>
    <name evidence="9" type="ORF">J4Q44_G00143490</name>
</gene>
<evidence type="ECO:0000256" key="7">
    <source>
        <dbReference type="SAM" id="Phobius"/>
    </source>
</evidence>
<comment type="subcellular location">
    <subcellularLocation>
        <location evidence="1">Membrane</location>
    </subcellularLocation>
</comment>
<keyword evidence="10" id="KW-1185">Reference proteome</keyword>
<evidence type="ECO:0000256" key="3">
    <source>
        <dbReference type="ARBA" id="ARBA00022737"/>
    </source>
</evidence>
<keyword evidence="3" id="KW-0677">Repeat</keyword>
<dbReference type="InterPro" id="IPR017452">
    <property type="entry name" value="GPCR_Rhodpsn_7TM"/>
</dbReference>
<dbReference type="InterPro" id="IPR056884">
    <property type="entry name" value="NPHP3-like_N"/>
</dbReference>
<feature type="region of interest" description="Disordered" evidence="6">
    <location>
        <begin position="141"/>
        <end position="161"/>
    </location>
</feature>
<dbReference type="PANTHER" id="PTHR19860">
    <property type="entry name" value="DDB1- AND CUL4-ASSOCIATED FACTOR 12-RELATED"/>
    <property type="match status" value="1"/>
</dbReference>
<dbReference type="InterPro" id="IPR027417">
    <property type="entry name" value="P-loop_NTPase"/>
</dbReference>
<evidence type="ECO:0000256" key="2">
    <source>
        <dbReference type="ARBA" id="ARBA00022692"/>
    </source>
</evidence>
<dbReference type="PROSITE" id="PS50262">
    <property type="entry name" value="G_PROTEIN_RECEP_F1_2"/>
    <property type="match status" value="1"/>
</dbReference>
<evidence type="ECO:0000313" key="10">
    <source>
        <dbReference type="Proteomes" id="UP001356427"/>
    </source>
</evidence>
<sequence>MEYFSWDLGNSLCKLFVFVAYCCTFSSLLIILLMSVQRYYQVLHPSAGPDRHSRSQLQRPEMDPQGGGGRGGSYSTTPPVTAPLQPVLCSVPGDLAEEWHYLSRPEAPASDHWTPSGQLKISLDLITRSSSFLCLLGHRYGPSRPEQDPPPLPAAGPEREALSGVERNLHVAAEGGYPWVLTGRNQKCSLTELQITQAALMGDTRHCFFYFRDYSEVEEDEDRYTNEEGQRSLLCVFSKQTEEERHRARELKNRIVDSLQPVRFFRTLQDLGDLVKRDWRVLMEQLYGTLDQQPTCSGLLDSLDRCYHEGAVQALCRSFAPSTQTTAVMEALNTCTASLTHSDTSHSLATSRNSTIKLTGDHDKRDSEGSIFLLCGESGCGKSSLAAWWLQEFRKKNPRIPAIPHFCGISSSSVDIRSVLRHITTELRLAHYGPQAEWSEELQHHVKPRSFHVVVQAFSAAAALGPCVLVLDGLDRLTGSLGLSMQEVKDLRWLPDLLPPQCKLLITATSTDLTYQRLTLRRSVLLQHLTLPCLEPHRTLLQFILGTTTRLGMGLLPLFLAVVASELQTCCVLRGKEEEEELYSRVAQSSKALHGSASCATPYPALPGGHTGTLLQIGPASWGLALPVGNGVNACRCSWGASGG</sequence>
<dbReference type="InterPro" id="IPR000276">
    <property type="entry name" value="GPCR_Rhodpsn"/>
</dbReference>
<dbReference type="GO" id="GO:0080008">
    <property type="term" value="C:Cul4-RING E3 ubiquitin ligase complex"/>
    <property type="evidence" value="ECO:0007669"/>
    <property type="project" value="TreeGrafter"/>
</dbReference>
<keyword evidence="5 7" id="KW-0472">Membrane</keyword>
<dbReference type="AlphaFoldDB" id="A0AAN8LMI7"/>
<dbReference type="InterPro" id="IPR051191">
    <property type="entry name" value="DCAF12"/>
</dbReference>
<keyword evidence="2 7" id="KW-0812">Transmembrane</keyword>
<feature type="domain" description="G-protein coupled receptors family 1 profile" evidence="8">
    <location>
        <begin position="1"/>
        <end position="45"/>
    </location>
</feature>
<keyword evidence="4 7" id="KW-1133">Transmembrane helix</keyword>
<protein>
    <recommendedName>
        <fullName evidence="8">G-protein coupled receptors family 1 profile domain-containing protein</fullName>
    </recommendedName>
</protein>